<feature type="domain" description="FlgD/Vpr Ig-like" evidence="2">
    <location>
        <begin position="365"/>
        <end position="427"/>
    </location>
</feature>
<dbReference type="Gene3D" id="2.60.40.4070">
    <property type="match status" value="1"/>
</dbReference>
<dbReference type="EMBL" id="JAGQHR010000263">
    <property type="protein sequence ID" value="MCA9727931.1"/>
    <property type="molecule type" value="Genomic_DNA"/>
</dbReference>
<protein>
    <recommendedName>
        <fullName evidence="2">FlgD/Vpr Ig-like domain-containing protein</fullName>
    </recommendedName>
</protein>
<name>A0A956RNU9_UNCEI</name>
<reference evidence="3" key="1">
    <citation type="submission" date="2020-04" db="EMBL/GenBank/DDBJ databases">
        <authorList>
            <person name="Zhang T."/>
        </authorList>
    </citation>
    <scope>NUCLEOTIDE SEQUENCE</scope>
    <source>
        <strain evidence="3">HKST-UBA01</strain>
    </source>
</reference>
<sequence>MRVHAWGVMLVLSLAAVRAEAQPPRYQAEYLGTFRPYRMNEMSQIIGTQSLGSNQRAFVVNPGEPLAYLPLPPGMASSEASGINDLGVVVGRTSSFSSPEFSGRAIAWDPDGQGGYTYRLLGALPGQSISHATALNNVGDIVGYSSDGTFRYAVVFTAPGGPSSLQSLGIFDPVAINDGRVLVDRSFTVKRLDLDTMIPGDLGVPTGSYLATAAVAINEAGQVGGLAILTTSGDADRVAARYTDNVGWEVFSGAGASNSVYDMNEDGDVVMRIYTGLYVRYDGVGTYLLEDLIANTDGHWFVSYLSGATMNSSGKLAVFATNQETGQSGTILLTPESPAEVGETARVERLGLSCGPNPFVEATRIGYALPDPGSVTLRIYDSAGRIVRTLLSGVERTPGPSSVQWDGKDDHGREVAGGVYRLRLDAGRTSETRAVIHLE</sequence>
<organism evidence="3 4">
    <name type="scientific">Eiseniibacteriota bacterium</name>
    <dbReference type="NCBI Taxonomy" id="2212470"/>
    <lineage>
        <taxon>Bacteria</taxon>
        <taxon>Candidatus Eiseniibacteriota</taxon>
    </lineage>
</organism>
<dbReference type="InterPro" id="IPR025965">
    <property type="entry name" value="FlgD/Vpr_Ig-like"/>
</dbReference>
<gene>
    <name evidence="3" type="ORF">KC729_09635</name>
</gene>
<evidence type="ECO:0000313" key="4">
    <source>
        <dbReference type="Proteomes" id="UP000697710"/>
    </source>
</evidence>
<evidence type="ECO:0000256" key="1">
    <source>
        <dbReference type="SAM" id="SignalP"/>
    </source>
</evidence>
<dbReference type="Proteomes" id="UP000697710">
    <property type="component" value="Unassembled WGS sequence"/>
</dbReference>
<evidence type="ECO:0000313" key="3">
    <source>
        <dbReference type="EMBL" id="MCA9727931.1"/>
    </source>
</evidence>
<proteinExistence type="predicted"/>
<comment type="caution">
    <text evidence="3">The sequence shown here is derived from an EMBL/GenBank/DDBJ whole genome shotgun (WGS) entry which is preliminary data.</text>
</comment>
<accession>A0A956RNU9</accession>
<feature type="signal peptide" evidence="1">
    <location>
        <begin position="1"/>
        <end position="21"/>
    </location>
</feature>
<keyword evidence="1" id="KW-0732">Signal</keyword>
<evidence type="ECO:0000259" key="2">
    <source>
        <dbReference type="Pfam" id="PF13860"/>
    </source>
</evidence>
<dbReference type="Pfam" id="PF13860">
    <property type="entry name" value="FlgD_ig"/>
    <property type="match status" value="1"/>
</dbReference>
<dbReference type="AlphaFoldDB" id="A0A956RNU9"/>
<reference evidence="3" key="2">
    <citation type="journal article" date="2021" name="Microbiome">
        <title>Successional dynamics and alternative stable states in a saline activated sludge microbial community over 9 years.</title>
        <authorList>
            <person name="Wang Y."/>
            <person name="Ye J."/>
            <person name="Ju F."/>
            <person name="Liu L."/>
            <person name="Boyd J.A."/>
            <person name="Deng Y."/>
            <person name="Parks D.H."/>
            <person name="Jiang X."/>
            <person name="Yin X."/>
            <person name="Woodcroft B.J."/>
            <person name="Tyson G.W."/>
            <person name="Hugenholtz P."/>
            <person name="Polz M.F."/>
            <person name="Zhang T."/>
        </authorList>
    </citation>
    <scope>NUCLEOTIDE SEQUENCE</scope>
    <source>
        <strain evidence="3">HKST-UBA01</strain>
    </source>
</reference>
<feature type="chain" id="PRO_5038039227" description="FlgD/Vpr Ig-like domain-containing protein" evidence="1">
    <location>
        <begin position="22"/>
        <end position="439"/>
    </location>
</feature>